<dbReference type="OrthoDB" id="27073at2759"/>
<dbReference type="Gene3D" id="1.20.1310.10">
    <property type="entry name" value="Cullin Repeats"/>
    <property type="match status" value="4"/>
</dbReference>
<dbReference type="Gene3D" id="1.10.10.10">
    <property type="entry name" value="Winged helix-like DNA-binding domain superfamily/Winged helix DNA-binding domain"/>
    <property type="match status" value="1"/>
</dbReference>
<feature type="domain" description="Cullin family profile" evidence="7">
    <location>
        <begin position="474"/>
        <end position="716"/>
    </location>
</feature>
<dbReference type="InterPro" id="IPR036317">
    <property type="entry name" value="Cullin_homology_sf"/>
</dbReference>
<evidence type="ECO:0000256" key="1">
    <source>
        <dbReference type="ARBA" id="ARBA00006019"/>
    </source>
</evidence>
<keyword evidence="8" id="KW-0436">Ligase</keyword>
<evidence type="ECO:0000256" key="5">
    <source>
        <dbReference type="RuleBase" id="RU003829"/>
    </source>
</evidence>
<evidence type="ECO:0000259" key="7">
    <source>
        <dbReference type="PROSITE" id="PS50069"/>
    </source>
</evidence>
<dbReference type="SUPFAM" id="SSF75632">
    <property type="entry name" value="Cullin homology domain"/>
    <property type="match status" value="1"/>
</dbReference>
<dbReference type="InterPro" id="IPR016157">
    <property type="entry name" value="Cullin_CS"/>
</dbReference>
<dbReference type="Proteomes" id="UP000298493">
    <property type="component" value="Unassembled WGS sequence"/>
</dbReference>
<dbReference type="GO" id="GO:0031625">
    <property type="term" value="F:ubiquitin protein ligase binding"/>
    <property type="evidence" value="ECO:0007669"/>
    <property type="project" value="InterPro"/>
</dbReference>
<accession>A0A4Z1PCY2</accession>
<sequence length="879" mass="100221">MQKHRRPTEDTKQQTIQDLFSTTKLAEPPKQKRQKLSNEPEPATYQQKLPATSMYSFPARNKRNAPNVIDLTESPTASPSPRKPLKPATNSYNPNLGSKKIIIKNLHTAPSSNPQQYFEQTWQKLDVSLDSIFGSKEIPYSMEELYKGAENVCRQGLSADLCGRLEGKAQIYAGTLQQSIMKNIDSASTEVLQEVVNAWSTWSKQMKTVRQIFFYMDRAYLLQAKLASIQEMGVTIFRAALFEDQKIQQKTLEGFCELIQIDREGQLTSQVLSQNAVALFHVLAVYVSVVEPQLLRLAQDYIRDWADKAVKTMTLAEYARSSMDLMESELNRCKALGLDLSTRQDLEIVLEYQIVERRQETLLNPTSIAGLLDQNAVADLARVYTLLARRSRQERLKGPFNTWIDKTGTDIIYDPEQEDAMVVRLLTMKRQSDNIWILAFQRNTILGYGLRETFQKFINRTKKTSGTWGTDNSKPGEMIAKYVDMLLRGGSKAIPEALVKKTPTAEVAEEDDENDAKDEDTEVNNQLDQVLDLFRLVNGKAVFEAFYKKDLARRLLMGRSASADAERSMLSRLKTECGSNFTQNLEQMFKDVQLGREEMSAYKSYLEHQGTTPAIDLGVNILSASAWPTYPDIPVNVPAEIKKEIDRFELHYKSKHNGRKLDWKHGLAHCQMKANFPKGKKEIVVSSFQAFVLLLFNSKDENETISYETLKEETGLGKLMVIFKVEVEQGILNKANLNQVDTELVRTLQSLACAKLRPLQKHPKGRDVNPTDTFSLNAGFSHEKYRVKINQVQLKETKEENKETHERVQADRNFETQAAIVRIMKSKKTIGHQALLIEVVEATKKRGVLSFPDIKKNIDRLIEKEYMEREDGNMYSYVA</sequence>
<dbReference type="InterPro" id="IPR016159">
    <property type="entry name" value="Cullin_repeat-like_dom_sf"/>
</dbReference>
<dbReference type="SUPFAM" id="SSF74788">
    <property type="entry name" value="Cullin repeat-like"/>
    <property type="match status" value="1"/>
</dbReference>
<dbReference type="AlphaFoldDB" id="A0A4Z1PCY2"/>
<evidence type="ECO:0000313" key="9">
    <source>
        <dbReference type="Proteomes" id="UP000298493"/>
    </source>
</evidence>
<dbReference type="PROSITE" id="PS50069">
    <property type="entry name" value="CULLIN_2"/>
    <property type="match status" value="1"/>
</dbReference>
<keyword evidence="2" id="KW-1017">Isopeptide bond</keyword>
<dbReference type="EMBL" id="SNSC02000013">
    <property type="protein sequence ID" value="TID18993.1"/>
    <property type="molecule type" value="Genomic_DNA"/>
</dbReference>
<evidence type="ECO:0000256" key="6">
    <source>
        <dbReference type="SAM" id="MobiDB-lite"/>
    </source>
</evidence>
<dbReference type="SUPFAM" id="SSF46785">
    <property type="entry name" value="Winged helix' DNA-binding domain"/>
    <property type="match status" value="1"/>
</dbReference>
<dbReference type="InterPro" id="IPR036388">
    <property type="entry name" value="WH-like_DNA-bd_sf"/>
</dbReference>
<dbReference type="Gene3D" id="3.30.230.130">
    <property type="entry name" value="Cullin, Chain C, Domain 2"/>
    <property type="match status" value="1"/>
</dbReference>
<proteinExistence type="inferred from homology"/>
<dbReference type="InterPro" id="IPR019559">
    <property type="entry name" value="Cullin_neddylation_domain"/>
</dbReference>
<gene>
    <name evidence="8" type="ORF">E6O75_ATG06114</name>
</gene>
<feature type="compositionally biased region" description="Polar residues" evidence="6">
    <location>
        <begin position="44"/>
        <end position="55"/>
    </location>
</feature>
<dbReference type="InterPro" id="IPR001373">
    <property type="entry name" value="Cullin_N"/>
</dbReference>
<keyword evidence="3" id="KW-0832">Ubl conjugation</keyword>
<dbReference type="InterPro" id="IPR045093">
    <property type="entry name" value="Cullin"/>
</dbReference>
<dbReference type="Pfam" id="PF00888">
    <property type="entry name" value="Cullin"/>
    <property type="match status" value="1"/>
</dbReference>
<dbReference type="SMART" id="SM00884">
    <property type="entry name" value="Cullin_Nedd8"/>
    <property type="match status" value="1"/>
</dbReference>
<organism evidence="8 9">
    <name type="scientific">Venturia nashicola</name>
    <dbReference type="NCBI Taxonomy" id="86259"/>
    <lineage>
        <taxon>Eukaryota</taxon>
        <taxon>Fungi</taxon>
        <taxon>Dikarya</taxon>
        <taxon>Ascomycota</taxon>
        <taxon>Pezizomycotina</taxon>
        <taxon>Dothideomycetes</taxon>
        <taxon>Pleosporomycetidae</taxon>
        <taxon>Venturiales</taxon>
        <taxon>Venturiaceae</taxon>
        <taxon>Venturia</taxon>
    </lineage>
</organism>
<dbReference type="Pfam" id="PF10557">
    <property type="entry name" value="Cullin_Nedd8"/>
    <property type="match status" value="1"/>
</dbReference>
<keyword evidence="9" id="KW-1185">Reference proteome</keyword>
<feature type="region of interest" description="Disordered" evidence="6">
    <location>
        <begin position="502"/>
        <end position="522"/>
    </location>
</feature>
<dbReference type="FunFam" id="1.10.10.10:FF:000014">
    <property type="entry name" value="Cullin 1"/>
    <property type="match status" value="1"/>
</dbReference>
<evidence type="ECO:0000256" key="4">
    <source>
        <dbReference type="PROSITE-ProRule" id="PRU00330"/>
    </source>
</evidence>
<dbReference type="PROSITE" id="PS01256">
    <property type="entry name" value="CULLIN_1"/>
    <property type="match status" value="1"/>
</dbReference>
<dbReference type="PANTHER" id="PTHR11932">
    <property type="entry name" value="CULLIN"/>
    <property type="match status" value="1"/>
</dbReference>
<dbReference type="GO" id="GO:0006511">
    <property type="term" value="P:ubiquitin-dependent protein catabolic process"/>
    <property type="evidence" value="ECO:0007669"/>
    <property type="project" value="InterPro"/>
</dbReference>
<reference evidence="8 9" key="1">
    <citation type="submission" date="2019-04" db="EMBL/GenBank/DDBJ databases">
        <title>High contiguity whole genome sequence and gene annotation resource for two Venturia nashicola isolates.</title>
        <authorList>
            <person name="Prokchorchik M."/>
            <person name="Won K."/>
            <person name="Lee Y."/>
            <person name="Choi E.D."/>
            <person name="Segonzac C."/>
            <person name="Sohn K.H."/>
        </authorList>
    </citation>
    <scope>NUCLEOTIDE SEQUENCE [LARGE SCALE GENOMIC DNA]</scope>
    <source>
        <strain evidence="8 9">PRI2</strain>
    </source>
</reference>
<name>A0A4Z1PCY2_9PEZI</name>
<dbReference type="InterPro" id="IPR059120">
    <property type="entry name" value="Cullin-like_AB"/>
</dbReference>
<dbReference type="InterPro" id="IPR036390">
    <property type="entry name" value="WH_DNA-bd_sf"/>
</dbReference>
<comment type="similarity">
    <text evidence="1 4 5">Belongs to the cullin family.</text>
</comment>
<feature type="region of interest" description="Disordered" evidence="6">
    <location>
        <begin position="1"/>
        <end position="93"/>
    </location>
</feature>
<protein>
    <submittedName>
        <fullName evidence="8">Ubiquitin ligase subunit</fullName>
    </submittedName>
</protein>
<dbReference type="GO" id="GO:0016874">
    <property type="term" value="F:ligase activity"/>
    <property type="evidence" value="ECO:0007669"/>
    <property type="project" value="UniProtKB-KW"/>
</dbReference>
<dbReference type="STRING" id="86259.A0A4Z1PCY2"/>
<dbReference type="GO" id="GO:0031461">
    <property type="term" value="C:cullin-RING ubiquitin ligase complex"/>
    <property type="evidence" value="ECO:0007669"/>
    <property type="project" value="InterPro"/>
</dbReference>
<dbReference type="Pfam" id="PF26557">
    <property type="entry name" value="Cullin_AB"/>
    <property type="match status" value="1"/>
</dbReference>
<evidence type="ECO:0000256" key="2">
    <source>
        <dbReference type="ARBA" id="ARBA00022499"/>
    </source>
</evidence>
<comment type="caution">
    <text evidence="8">The sequence shown here is derived from an EMBL/GenBank/DDBJ whole genome shotgun (WGS) entry which is preliminary data.</text>
</comment>
<feature type="compositionally biased region" description="Polar residues" evidence="6">
    <location>
        <begin position="13"/>
        <end position="24"/>
    </location>
</feature>
<feature type="compositionally biased region" description="Acidic residues" evidence="6">
    <location>
        <begin position="507"/>
        <end position="522"/>
    </location>
</feature>
<dbReference type="FunFam" id="1.20.1310.10:FF:000031">
    <property type="entry name" value="Ubiquitin ligase subunit CulD"/>
    <property type="match status" value="1"/>
</dbReference>
<evidence type="ECO:0000313" key="8">
    <source>
        <dbReference type="EMBL" id="TID18993.1"/>
    </source>
</evidence>
<dbReference type="SMART" id="SM00182">
    <property type="entry name" value="CULLIN"/>
    <property type="match status" value="1"/>
</dbReference>
<evidence type="ECO:0000256" key="3">
    <source>
        <dbReference type="ARBA" id="ARBA00022843"/>
    </source>
</evidence>
<dbReference type="InterPro" id="IPR016158">
    <property type="entry name" value="Cullin_homology"/>
</dbReference>